<dbReference type="SUPFAM" id="SSF53790">
    <property type="entry name" value="Tetrapyrrole methylase"/>
    <property type="match status" value="1"/>
</dbReference>
<protein>
    <submittedName>
        <fullName evidence="18">Uroporphyrinogen-III C-methyltransferase</fullName>
    </submittedName>
</protein>
<dbReference type="FunFam" id="3.40.1010.10:FF:000001">
    <property type="entry name" value="Siroheme synthase"/>
    <property type="match status" value="1"/>
</dbReference>
<comment type="catalytic activity">
    <reaction evidence="13">
        <text>precorrin-2 + NAD(+) = sirohydrochlorin + NADH + 2 H(+)</text>
        <dbReference type="Rhea" id="RHEA:15613"/>
        <dbReference type="ChEBI" id="CHEBI:15378"/>
        <dbReference type="ChEBI" id="CHEBI:57540"/>
        <dbReference type="ChEBI" id="CHEBI:57945"/>
        <dbReference type="ChEBI" id="CHEBI:58351"/>
        <dbReference type="ChEBI" id="CHEBI:58827"/>
        <dbReference type="EC" id="1.3.1.76"/>
    </reaction>
</comment>
<comment type="caution">
    <text evidence="18">The sequence shown here is derived from an EMBL/GenBank/DDBJ whole genome shotgun (WGS) entry which is preliminary data.</text>
</comment>
<keyword evidence="19" id="KW-1185">Reference proteome</keyword>
<evidence type="ECO:0000256" key="3">
    <source>
        <dbReference type="ARBA" id="ARBA00022573"/>
    </source>
</evidence>
<dbReference type="PANTHER" id="PTHR45790:SF3">
    <property type="entry name" value="S-ADENOSYL-L-METHIONINE-DEPENDENT UROPORPHYRINOGEN III METHYLTRANSFERASE, CHLOROPLASTIC"/>
    <property type="match status" value="1"/>
</dbReference>
<comment type="similarity">
    <text evidence="2 15">Belongs to the precorrin methyltransferase family.</text>
</comment>
<accession>A0A1Q9A1L6</accession>
<dbReference type="Gene3D" id="3.40.1010.10">
    <property type="entry name" value="Cobalt-precorrin-4 Transmethylase, Domain 1"/>
    <property type="match status" value="1"/>
</dbReference>
<evidence type="ECO:0000256" key="5">
    <source>
        <dbReference type="ARBA" id="ARBA00022679"/>
    </source>
</evidence>
<evidence type="ECO:0000256" key="12">
    <source>
        <dbReference type="ARBA" id="ARBA00025705"/>
    </source>
</evidence>
<sequence length="494" mass="52835">MRAKLGNRRLTIDTDKLAVFPAFFRVSGAKLAVFGDGDEAFAKARLIANTSARIIAFTQAPEPAYQTFLARRNIETDQRPFSADVLDGITLVFAATGDGATDRTIVETARALKIPANAVDQPDYCDFYTPALVNRAPIAVAIGTEGVGPVLAQMIRAGIDRQLPRSLGRLGRLANSYRRAVDRLVPRGVSRRLFWRSFFQGEVADAMEKGDVKFARRQATKLLKTAASATPEGRIFLVGAGPGAEDLLTLRAHRLMMEADAIVYDALVPQAVVDMGRRDADRIPVGKRKGCHSKSQSEINDLLVSLGREGKRVVRLKSGDPLIFGRAGEEMAALRDAGIAYEIVPGVTSALAAAADFELPLTLRGVSSSLVFTTGHDLTGDVLPDWARLALSGATVAVYMGRTVAASVAERLMAGGLAEDTTVAVVENAGRGDRRLLHGTLKELPGLEARTELTGPVMVIIGDAVAGANFEKSMPLGERASAPAVVDEQTMMRV</sequence>
<dbReference type="PROSITE" id="PS00840">
    <property type="entry name" value="SUMT_2"/>
    <property type="match status" value="1"/>
</dbReference>
<dbReference type="InterPro" id="IPR019478">
    <property type="entry name" value="Sirohaem_synthase_dimer_dom"/>
</dbReference>
<comment type="pathway">
    <text evidence="12">Porphyrin-containing compound metabolism; siroheme biosynthesis; precorrin-2 from uroporphyrinogen III: step 1/1.</text>
</comment>
<organism evidence="18 19">
    <name type="scientific">Allorhizobium taibaishanense</name>
    <dbReference type="NCBI Taxonomy" id="887144"/>
    <lineage>
        <taxon>Bacteria</taxon>
        <taxon>Pseudomonadati</taxon>
        <taxon>Pseudomonadota</taxon>
        <taxon>Alphaproteobacteria</taxon>
        <taxon>Hyphomicrobiales</taxon>
        <taxon>Rhizobiaceae</taxon>
        <taxon>Rhizobium/Agrobacterium group</taxon>
        <taxon>Allorhizobium</taxon>
    </lineage>
</organism>
<feature type="domain" description="Tetrapyrrole methylase" evidence="16">
    <location>
        <begin position="235"/>
        <end position="444"/>
    </location>
</feature>
<keyword evidence="10" id="KW-0627">Porphyrin biosynthesis</keyword>
<dbReference type="InterPro" id="IPR035996">
    <property type="entry name" value="4pyrrol_Methylase_sf"/>
</dbReference>
<feature type="active site" description="Proton acceptor" evidence="14">
    <location>
        <position position="265"/>
    </location>
</feature>
<dbReference type="InterPro" id="IPR014776">
    <property type="entry name" value="4pyrrole_Mease_sub2"/>
</dbReference>
<dbReference type="InterPro" id="IPR014777">
    <property type="entry name" value="4pyrrole_Mease_sub1"/>
</dbReference>
<dbReference type="InterPro" id="IPR003043">
    <property type="entry name" value="Uropor_MeTrfase_CS"/>
</dbReference>
<evidence type="ECO:0000256" key="11">
    <source>
        <dbReference type="ARBA" id="ARBA00023268"/>
    </source>
</evidence>
<comment type="pathway">
    <text evidence="1">Porphyrin-containing compound metabolism; siroheme biosynthesis; sirohydrochlorin from precorrin-2: step 1/1.</text>
</comment>
<dbReference type="Proteomes" id="UP000185598">
    <property type="component" value="Unassembled WGS sequence"/>
</dbReference>
<evidence type="ECO:0000256" key="13">
    <source>
        <dbReference type="ARBA" id="ARBA00047561"/>
    </source>
</evidence>
<dbReference type="Gene3D" id="3.30.160.110">
    <property type="entry name" value="Siroheme synthase, domain 2"/>
    <property type="match status" value="1"/>
</dbReference>
<dbReference type="PIRSF" id="PIRSF036426">
    <property type="entry name" value="Sirohaem_synth"/>
    <property type="match status" value="1"/>
</dbReference>
<gene>
    <name evidence="18" type="ORF">BJF91_09100</name>
</gene>
<dbReference type="GO" id="GO:0051266">
    <property type="term" value="F:sirohydrochlorin ferrochelatase activity"/>
    <property type="evidence" value="ECO:0007669"/>
    <property type="project" value="InterPro"/>
</dbReference>
<evidence type="ECO:0000256" key="8">
    <source>
        <dbReference type="ARBA" id="ARBA00023027"/>
    </source>
</evidence>
<evidence type="ECO:0000256" key="2">
    <source>
        <dbReference type="ARBA" id="ARBA00005879"/>
    </source>
</evidence>
<dbReference type="GO" id="GO:0019354">
    <property type="term" value="P:siroheme biosynthetic process"/>
    <property type="evidence" value="ECO:0007669"/>
    <property type="project" value="UniProtKB-UniPathway"/>
</dbReference>
<dbReference type="InterPro" id="IPR006366">
    <property type="entry name" value="CobA/CysG_C"/>
</dbReference>
<dbReference type="UniPathway" id="UPA00262">
    <property type="reaction ID" value="UER00211"/>
</dbReference>
<dbReference type="NCBIfam" id="TIGR01469">
    <property type="entry name" value="cobA_cysG_Cterm"/>
    <property type="match status" value="1"/>
</dbReference>
<dbReference type="InterPro" id="IPR012409">
    <property type="entry name" value="Sirohaem_synth"/>
</dbReference>
<dbReference type="Gene3D" id="1.10.8.210">
    <property type="entry name" value="Sirohaem synthase, dimerisation domain"/>
    <property type="match status" value="1"/>
</dbReference>
<evidence type="ECO:0000256" key="6">
    <source>
        <dbReference type="ARBA" id="ARBA00022691"/>
    </source>
</evidence>
<keyword evidence="4 15" id="KW-0489">Methyltransferase</keyword>
<dbReference type="PROSITE" id="PS00839">
    <property type="entry name" value="SUMT_1"/>
    <property type="match status" value="1"/>
</dbReference>
<dbReference type="InterPro" id="IPR006367">
    <property type="entry name" value="Sirohaem_synthase_N"/>
</dbReference>
<dbReference type="GO" id="GO:0043115">
    <property type="term" value="F:precorrin-2 dehydrogenase activity"/>
    <property type="evidence" value="ECO:0007669"/>
    <property type="project" value="UniProtKB-EC"/>
</dbReference>
<dbReference type="NCBIfam" id="NF004790">
    <property type="entry name" value="PRK06136.1"/>
    <property type="match status" value="1"/>
</dbReference>
<dbReference type="STRING" id="887144.BJF91_09100"/>
<dbReference type="PANTHER" id="PTHR45790">
    <property type="entry name" value="SIROHEME SYNTHASE-RELATED"/>
    <property type="match status" value="1"/>
</dbReference>
<keyword evidence="8" id="KW-0520">NAD</keyword>
<dbReference type="GO" id="GO:0032259">
    <property type="term" value="P:methylation"/>
    <property type="evidence" value="ECO:0007669"/>
    <property type="project" value="UniProtKB-KW"/>
</dbReference>
<evidence type="ECO:0000256" key="1">
    <source>
        <dbReference type="ARBA" id="ARBA00005010"/>
    </source>
</evidence>
<dbReference type="EMBL" id="MKIN01000024">
    <property type="protein sequence ID" value="OLP48386.1"/>
    <property type="molecule type" value="Genomic_DNA"/>
</dbReference>
<keyword evidence="11" id="KW-0511">Multifunctional enzyme</keyword>
<dbReference type="SUPFAM" id="SSF75615">
    <property type="entry name" value="Siroheme synthase middle domains-like"/>
    <property type="match status" value="1"/>
</dbReference>
<evidence type="ECO:0000259" key="16">
    <source>
        <dbReference type="Pfam" id="PF00590"/>
    </source>
</evidence>
<dbReference type="InterPro" id="IPR000878">
    <property type="entry name" value="4pyrrol_Mease"/>
</dbReference>
<feature type="domain" description="Sirohaem synthase dimerisation" evidence="17">
    <location>
        <begin position="166"/>
        <end position="223"/>
    </location>
</feature>
<dbReference type="InterPro" id="IPR036291">
    <property type="entry name" value="NAD(P)-bd_dom_sf"/>
</dbReference>
<dbReference type="Gene3D" id="3.30.950.10">
    <property type="entry name" value="Methyltransferase, Cobalt-precorrin-4 Transmethylase, Domain 2"/>
    <property type="match status" value="1"/>
</dbReference>
<dbReference type="NCBIfam" id="TIGR01470">
    <property type="entry name" value="cysG_Nterm"/>
    <property type="match status" value="1"/>
</dbReference>
<dbReference type="GO" id="GO:0009236">
    <property type="term" value="P:cobalamin biosynthetic process"/>
    <property type="evidence" value="ECO:0007669"/>
    <property type="project" value="UniProtKB-KW"/>
</dbReference>
<keyword evidence="3" id="KW-0169">Cobalamin biosynthesis</keyword>
<dbReference type="InterPro" id="IPR037115">
    <property type="entry name" value="Sirohaem_synt_dimer_dom_sf"/>
</dbReference>
<evidence type="ECO:0000313" key="19">
    <source>
        <dbReference type="Proteomes" id="UP000185598"/>
    </source>
</evidence>
<dbReference type="Pfam" id="PF13241">
    <property type="entry name" value="NAD_binding_7"/>
    <property type="match status" value="1"/>
</dbReference>
<feature type="active site" description="Proton donor" evidence="14">
    <location>
        <position position="287"/>
    </location>
</feature>
<keyword evidence="9" id="KW-0456">Lyase</keyword>
<evidence type="ECO:0000259" key="17">
    <source>
        <dbReference type="Pfam" id="PF10414"/>
    </source>
</evidence>
<dbReference type="Pfam" id="PF00590">
    <property type="entry name" value="TP_methylase"/>
    <property type="match status" value="1"/>
</dbReference>
<dbReference type="GO" id="GO:0051287">
    <property type="term" value="F:NAD binding"/>
    <property type="evidence" value="ECO:0007669"/>
    <property type="project" value="InterPro"/>
</dbReference>
<name>A0A1Q9A1L6_9HYPH</name>
<proteinExistence type="inferred from homology"/>
<evidence type="ECO:0000256" key="10">
    <source>
        <dbReference type="ARBA" id="ARBA00023244"/>
    </source>
</evidence>
<dbReference type="CDD" id="cd11642">
    <property type="entry name" value="SUMT"/>
    <property type="match status" value="1"/>
</dbReference>
<dbReference type="InterPro" id="IPR050161">
    <property type="entry name" value="Siro_Cobalamin_biosynth"/>
</dbReference>
<dbReference type="AlphaFoldDB" id="A0A1Q9A1L6"/>
<reference evidence="18 19" key="1">
    <citation type="submission" date="2016-09" db="EMBL/GenBank/DDBJ databases">
        <title>Rhizobium oryziradicis sp. nov., isolated from the root of rice.</title>
        <authorList>
            <person name="Zhao J."/>
            <person name="Zhang X."/>
        </authorList>
    </citation>
    <scope>NUCLEOTIDE SEQUENCE [LARGE SCALE GENOMIC DNA]</scope>
    <source>
        <strain evidence="18 19">14971</strain>
    </source>
</reference>
<evidence type="ECO:0000313" key="18">
    <source>
        <dbReference type="EMBL" id="OLP48386.1"/>
    </source>
</evidence>
<evidence type="ECO:0000256" key="15">
    <source>
        <dbReference type="RuleBase" id="RU003960"/>
    </source>
</evidence>
<evidence type="ECO:0000256" key="9">
    <source>
        <dbReference type="ARBA" id="ARBA00023239"/>
    </source>
</evidence>
<evidence type="ECO:0000256" key="7">
    <source>
        <dbReference type="ARBA" id="ARBA00023002"/>
    </source>
</evidence>
<dbReference type="SUPFAM" id="SSF51735">
    <property type="entry name" value="NAD(P)-binding Rossmann-fold domains"/>
    <property type="match status" value="1"/>
</dbReference>
<dbReference type="NCBIfam" id="NF007922">
    <property type="entry name" value="PRK10637.1"/>
    <property type="match status" value="1"/>
</dbReference>
<dbReference type="Gene3D" id="3.40.50.720">
    <property type="entry name" value="NAD(P)-binding Rossmann-like Domain"/>
    <property type="match status" value="1"/>
</dbReference>
<dbReference type="RefSeq" id="WP_075616439.1">
    <property type="nucleotide sequence ID" value="NZ_JACIED010000002.1"/>
</dbReference>
<dbReference type="GO" id="GO:0004851">
    <property type="term" value="F:uroporphyrin-III C-methyltransferase activity"/>
    <property type="evidence" value="ECO:0007669"/>
    <property type="project" value="InterPro"/>
</dbReference>
<keyword evidence="6" id="KW-0949">S-adenosyl-L-methionine</keyword>
<keyword evidence="7" id="KW-0560">Oxidoreductase</keyword>
<evidence type="ECO:0000256" key="14">
    <source>
        <dbReference type="PIRSR" id="PIRSR036426-1"/>
    </source>
</evidence>
<dbReference type="Pfam" id="PF10414">
    <property type="entry name" value="CysG_dimeriser"/>
    <property type="match status" value="1"/>
</dbReference>
<keyword evidence="5 15" id="KW-0808">Transferase</keyword>
<evidence type="ECO:0000256" key="4">
    <source>
        <dbReference type="ARBA" id="ARBA00022603"/>
    </source>
</evidence>